<organism evidence="1 2">
    <name type="scientific">Paenibacillus stellifer</name>
    <dbReference type="NCBI Taxonomy" id="169760"/>
    <lineage>
        <taxon>Bacteria</taxon>
        <taxon>Bacillati</taxon>
        <taxon>Bacillota</taxon>
        <taxon>Bacilli</taxon>
        <taxon>Bacillales</taxon>
        <taxon>Paenibacillaceae</taxon>
        <taxon>Paenibacillus</taxon>
    </lineage>
</organism>
<dbReference type="STRING" id="169760.PSTEL_09720"/>
<dbReference type="Proteomes" id="UP000029507">
    <property type="component" value="Chromosome"/>
</dbReference>
<sequence length="121" mass="13146">MLSLKVDDTGDLVFSGGELQMVSGPEEIAQCCRMAIGTNKGEWFLDLDFGIDFSRITGKGVTEEDVRDELTEGIFQEPRVQTVDAVNVVFDRSARKFTADIQATGVNGDIITVEGVDQIVG</sequence>
<dbReference type="SUPFAM" id="SSF160719">
    <property type="entry name" value="gpW/gp25-like"/>
    <property type="match status" value="1"/>
</dbReference>
<dbReference type="KEGG" id="pste:PSTEL_09720"/>
<keyword evidence="2" id="KW-1185">Reference proteome</keyword>
<accession>A0A089LP50</accession>
<gene>
    <name evidence="1" type="ORF">PSTEL_09720</name>
</gene>
<dbReference type="InterPro" id="IPR020288">
    <property type="entry name" value="Sheath_initiator"/>
</dbReference>
<reference evidence="1 2" key="1">
    <citation type="submission" date="2014-08" db="EMBL/GenBank/DDBJ databases">
        <title>Comparative genomics of the Paenibacillus odorifer group.</title>
        <authorList>
            <person name="den Bakker H.C."/>
            <person name="Tsai Y.-C."/>
            <person name="Martin N."/>
            <person name="Korlach J."/>
            <person name="Wiedmann M."/>
        </authorList>
    </citation>
    <scope>NUCLEOTIDE SEQUENCE [LARGE SCALE GENOMIC DNA]</scope>
    <source>
        <strain evidence="1 2">DSM 14472</strain>
    </source>
</reference>
<dbReference type="RefSeq" id="WP_038694780.1">
    <property type="nucleotide sequence ID" value="NZ_CP009286.1"/>
</dbReference>
<evidence type="ECO:0000313" key="1">
    <source>
        <dbReference type="EMBL" id="AIQ63321.1"/>
    </source>
</evidence>
<dbReference type="OrthoDB" id="2088193at2"/>
<evidence type="ECO:0008006" key="3">
    <source>
        <dbReference type="Google" id="ProtNLM"/>
    </source>
</evidence>
<protein>
    <recommendedName>
        <fullName evidence="3">DUF2634 domain-containing protein</fullName>
    </recommendedName>
</protein>
<dbReference type="AlphaFoldDB" id="A0A089LP50"/>
<name>A0A089LP50_9BACL</name>
<dbReference type="HOGENOM" id="CLU_142920_0_0_9"/>
<evidence type="ECO:0000313" key="2">
    <source>
        <dbReference type="Proteomes" id="UP000029507"/>
    </source>
</evidence>
<proteinExistence type="predicted"/>
<dbReference type="Gene3D" id="3.10.450.40">
    <property type="match status" value="1"/>
</dbReference>
<dbReference type="EMBL" id="CP009286">
    <property type="protein sequence ID" value="AIQ63321.1"/>
    <property type="molecule type" value="Genomic_DNA"/>
</dbReference>
<dbReference type="Pfam" id="PF10934">
    <property type="entry name" value="Sheath_initiator"/>
    <property type="match status" value="1"/>
</dbReference>